<keyword evidence="2" id="KW-1185">Reference proteome</keyword>
<dbReference type="Proteomes" id="UP000278807">
    <property type="component" value="Unassembled WGS sequence"/>
</dbReference>
<protein>
    <submittedName>
        <fullName evidence="3">Protein quiver</fullName>
    </submittedName>
</protein>
<evidence type="ECO:0000313" key="2">
    <source>
        <dbReference type="Proteomes" id="UP000278807"/>
    </source>
</evidence>
<evidence type="ECO:0000313" key="3">
    <source>
        <dbReference type="WBParaSite" id="HNAJ_0001291501-mRNA-1"/>
    </source>
</evidence>
<evidence type="ECO:0000313" key="1">
    <source>
        <dbReference type="EMBL" id="VDO14380.1"/>
    </source>
</evidence>
<proteinExistence type="predicted"/>
<dbReference type="OrthoDB" id="9991292at2759"/>
<dbReference type="AlphaFoldDB" id="A0A0R3TYG6"/>
<dbReference type="WBParaSite" id="HNAJ_0001291501-mRNA-1">
    <property type="protein sequence ID" value="HNAJ_0001291501-mRNA-1"/>
    <property type="gene ID" value="HNAJ_0001291501"/>
</dbReference>
<reference evidence="1 2" key="2">
    <citation type="submission" date="2018-11" db="EMBL/GenBank/DDBJ databases">
        <authorList>
            <consortium name="Pathogen Informatics"/>
        </authorList>
    </citation>
    <scope>NUCLEOTIDE SEQUENCE [LARGE SCALE GENOMIC DNA]</scope>
</reference>
<gene>
    <name evidence="1" type="ORF">HNAJ_LOCUS12889</name>
</gene>
<name>A0A0R3TYG6_RODNA</name>
<accession>A0A0R3TYG6</accession>
<organism evidence="3">
    <name type="scientific">Rodentolepis nana</name>
    <name type="common">Dwarf tapeworm</name>
    <name type="synonym">Hymenolepis nana</name>
    <dbReference type="NCBI Taxonomy" id="102285"/>
    <lineage>
        <taxon>Eukaryota</taxon>
        <taxon>Metazoa</taxon>
        <taxon>Spiralia</taxon>
        <taxon>Lophotrochozoa</taxon>
        <taxon>Platyhelminthes</taxon>
        <taxon>Cestoda</taxon>
        <taxon>Eucestoda</taxon>
        <taxon>Cyclophyllidea</taxon>
        <taxon>Hymenolepididae</taxon>
        <taxon>Rodentolepis</taxon>
    </lineage>
</organism>
<sequence length="132" mass="15225">MQWPQRCILTGILLSIVILPLLEMIKPWATEMTIQFNESALSFNSNVVKSQKVYRFQAPFTFDMNPIPSVFATDPDSICPVQSILCVECRSDKHPYCRDPFNRTLLNFNDIPFKLCFGYCVKWIRGPINEGD</sequence>
<dbReference type="EMBL" id="UZAE01014764">
    <property type="protein sequence ID" value="VDO14380.1"/>
    <property type="molecule type" value="Genomic_DNA"/>
</dbReference>
<reference evidence="3" key="1">
    <citation type="submission" date="2017-02" db="UniProtKB">
        <authorList>
            <consortium name="WormBaseParasite"/>
        </authorList>
    </citation>
    <scope>IDENTIFICATION</scope>
</reference>